<dbReference type="CDD" id="cd02439">
    <property type="entry name" value="DMB-PRT_CobT"/>
    <property type="match status" value="1"/>
</dbReference>
<evidence type="ECO:0000256" key="6">
    <source>
        <dbReference type="ARBA" id="ARBA00022676"/>
    </source>
</evidence>
<dbReference type="Proteomes" id="UP000199053">
    <property type="component" value="Unassembled WGS sequence"/>
</dbReference>
<evidence type="ECO:0000256" key="7">
    <source>
        <dbReference type="ARBA" id="ARBA00022679"/>
    </source>
</evidence>
<evidence type="ECO:0000256" key="1">
    <source>
        <dbReference type="ARBA" id="ARBA00005049"/>
    </source>
</evidence>
<dbReference type="EMBL" id="FNGA01000001">
    <property type="protein sequence ID" value="SDK33175.1"/>
    <property type="molecule type" value="Genomic_DNA"/>
</dbReference>
<dbReference type="OrthoDB" id="9781491at2"/>
<comment type="catalytic activity">
    <reaction evidence="9 10">
        <text>5,6-dimethylbenzimidazole + nicotinate beta-D-ribonucleotide = alpha-ribazole 5'-phosphate + nicotinate + H(+)</text>
        <dbReference type="Rhea" id="RHEA:11196"/>
        <dbReference type="ChEBI" id="CHEBI:15378"/>
        <dbReference type="ChEBI" id="CHEBI:15890"/>
        <dbReference type="ChEBI" id="CHEBI:32544"/>
        <dbReference type="ChEBI" id="CHEBI:57502"/>
        <dbReference type="ChEBI" id="CHEBI:57918"/>
        <dbReference type="EC" id="2.4.2.21"/>
    </reaction>
</comment>
<protein>
    <recommendedName>
        <fullName evidence="4 10">Nicotinate-nucleotide--dimethylbenzimidazole phosphoribosyltransferase</fullName>
        <shortName evidence="10">NN:DBI PRT</shortName>
        <ecNumber evidence="3 10">2.4.2.21</ecNumber>
    </recommendedName>
    <alternativeName>
        <fullName evidence="8 10">N(1)-alpha-phosphoribosyltransferase</fullName>
    </alternativeName>
</protein>
<evidence type="ECO:0000256" key="9">
    <source>
        <dbReference type="ARBA" id="ARBA00047340"/>
    </source>
</evidence>
<dbReference type="NCBIfam" id="NF000996">
    <property type="entry name" value="PRK00105.1"/>
    <property type="match status" value="1"/>
</dbReference>
<dbReference type="PANTHER" id="PTHR43463:SF1">
    <property type="entry name" value="NICOTINATE-NUCLEOTIDE--DIMETHYLBENZIMIDAZOLE PHOSPHORIBOSYLTRANSFERASE"/>
    <property type="match status" value="1"/>
</dbReference>
<evidence type="ECO:0000256" key="5">
    <source>
        <dbReference type="ARBA" id="ARBA00022573"/>
    </source>
</evidence>
<accession>A0A1G9B2Y8</accession>
<comment type="function">
    <text evidence="10">Catalyzes the synthesis of alpha-ribazole-5'-phosphate from nicotinate mononucleotide (NAMN) and 5,6-dimethylbenzimidazole (DMB).</text>
</comment>
<evidence type="ECO:0000313" key="12">
    <source>
        <dbReference type="Proteomes" id="UP000199053"/>
    </source>
</evidence>
<reference evidence="12" key="1">
    <citation type="submission" date="2016-10" db="EMBL/GenBank/DDBJ databases">
        <authorList>
            <person name="Varghese N."/>
            <person name="Submissions S."/>
        </authorList>
    </citation>
    <scope>NUCLEOTIDE SEQUENCE [LARGE SCALE GENOMIC DNA]</scope>
    <source>
        <strain evidence="12">DSM 16995</strain>
    </source>
</reference>
<dbReference type="Gene3D" id="3.40.50.10210">
    <property type="match status" value="1"/>
</dbReference>
<keyword evidence="6 10" id="KW-0328">Glycosyltransferase</keyword>
<keyword evidence="12" id="KW-1185">Reference proteome</keyword>
<dbReference type="EC" id="2.4.2.21" evidence="3 10"/>
<dbReference type="SUPFAM" id="SSF52733">
    <property type="entry name" value="Nicotinate mononucleotide:5,6-dimethylbenzimidazole phosphoribosyltransferase (CobT)"/>
    <property type="match status" value="1"/>
</dbReference>
<dbReference type="RefSeq" id="WP_092157218.1">
    <property type="nucleotide sequence ID" value="NZ_FNGA01000001.1"/>
</dbReference>
<gene>
    <name evidence="10" type="primary">cobT</name>
    <name evidence="11" type="ORF">SAMN05660337_0108</name>
</gene>
<sequence>MKNYSRTDLEAVISKVAAVDPALEKSARAHLDNLTKPIGSLGRLEDLAVKMYMASGGNPPKSDPARIYAIAGDHGVNAENVSFFSQEVTRQMVENFLRGGAGINVLATTSGVELVVVDAGCMGGTFPEHPRLIQRKINCGTANISKGPAMTEGDCLKAVFLGIDLADEAHREGINTLGTGEMGVSNTTPSTALYCAFFGLDPKSVTGPGGGIDAEGVIRKTGVIHRALSANKAVIEAGDSLSILAALGGYEIAALAGLIIGGAKNRQMVCIDGFISTAAYAVACKLCPAVGGYSVLSHASAEPGYAGVVKALGRKPLLHLDMRLGEGSGAALSMFMLRAAANIYNDMATFDDAGVDSGN</sequence>
<dbReference type="UniPathway" id="UPA00061">
    <property type="reaction ID" value="UER00516"/>
</dbReference>
<dbReference type="InterPro" id="IPR023195">
    <property type="entry name" value="Nict_dMeBzImd_PRibTrfase_N"/>
</dbReference>
<dbReference type="InterPro" id="IPR017846">
    <property type="entry name" value="Nict_dMeBzImd_PRibTrfase_bact"/>
</dbReference>
<dbReference type="Pfam" id="PF02277">
    <property type="entry name" value="DBI_PRT"/>
    <property type="match status" value="1"/>
</dbReference>
<keyword evidence="7 10" id="KW-0808">Transferase</keyword>
<keyword evidence="5 10" id="KW-0169">Cobalamin biosynthesis</keyword>
<evidence type="ECO:0000256" key="2">
    <source>
        <dbReference type="ARBA" id="ARBA00007110"/>
    </source>
</evidence>
<dbReference type="GO" id="GO:0008939">
    <property type="term" value="F:nicotinate-nucleotide-dimethylbenzimidazole phosphoribosyltransferase activity"/>
    <property type="evidence" value="ECO:0007669"/>
    <property type="project" value="UniProtKB-UniRule"/>
</dbReference>
<dbReference type="InterPro" id="IPR036087">
    <property type="entry name" value="Nict_dMeBzImd_PRibTrfase_sf"/>
</dbReference>
<evidence type="ECO:0000256" key="3">
    <source>
        <dbReference type="ARBA" id="ARBA00011991"/>
    </source>
</evidence>
<organism evidence="11 12">
    <name type="scientific">Maridesulfovibrio ferrireducens</name>
    <dbReference type="NCBI Taxonomy" id="246191"/>
    <lineage>
        <taxon>Bacteria</taxon>
        <taxon>Pseudomonadati</taxon>
        <taxon>Thermodesulfobacteriota</taxon>
        <taxon>Desulfovibrionia</taxon>
        <taxon>Desulfovibrionales</taxon>
        <taxon>Desulfovibrionaceae</taxon>
        <taxon>Maridesulfovibrio</taxon>
    </lineage>
</organism>
<evidence type="ECO:0000256" key="10">
    <source>
        <dbReference type="HAMAP-Rule" id="MF_00230"/>
    </source>
</evidence>
<evidence type="ECO:0000313" key="11">
    <source>
        <dbReference type="EMBL" id="SDK33175.1"/>
    </source>
</evidence>
<name>A0A1G9B2Y8_9BACT</name>
<dbReference type="FunFam" id="3.40.50.10210:FF:000001">
    <property type="entry name" value="Nicotinate-nucleotide--dimethylbenzimidazole phosphoribosyltransferase"/>
    <property type="match status" value="1"/>
</dbReference>
<dbReference type="STRING" id="246191.SAMN05660337_0108"/>
<evidence type="ECO:0000256" key="8">
    <source>
        <dbReference type="ARBA" id="ARBA00030686"/>
    </source>
</evidence>
<dbReference type="GO" id="GO:0009236">
    <property type="term" value="P:cobalamin biosynthetic process"/>
    <property type="evidence" value="ECO:0007669"/>
    <property type="project" value="UniProtKB-UniRule"/>
</dbReference>
<dbReference type="AlphaFoldDB" id="A0A1G9B2Y8"/>
<dbReference type="Gene3D" id="1.10.1610.10">
    <property type="match status" value="1"/>
</dbReference>
<dbReference type="NCBIfam" id="TIGR03160">
    <property type="entry name" value="cobT_DBIPRT"/>
    <property type="match status" value="1"/>
</dbReference>
<dbReference type="InterPro" id="IPR003200">
    <property type="entry name" value="Nict_dMeBzImd_PRibTrfase"/>
</dbReference>
<proteinExistence type="inferred from homology"/>
<evidence type="ECO:0000256" key="4">
    <source>
        <dbReference type="ARBA" id="ARBA00015486"/>
    </source>
</evidence>
<feature type="active site" description="Proton acceptor" evidence="10">
    <location>
        <position position="326"/>
    </location>
</feature>
<dbReference type="PANTHER" id="PTHR43463">
    <property type="entry name" value="NICOTINATE-NUCLEOTIDE--DIMETHYLBENZIMIDAZOLE PHOSPHORIBOSYLTRANSFERASE"/>
    <property type="match status" value="1"/>
</dbReference>
<dbReference type="HAMAP" id="MF_00230">
    <property type="entry name" value="CobT"/>
    <property type="match status" value="1"/>
</dbReference>
<comment type="pathway">
    <text evidence="1 10">Nucleoside biosynthesis; alpha-ribazole biosynthesis; alpha-ribazole from 5,6-dimethylbenzimidazole: step 1/2.</text>
</comment>
<comment type="similarity">
    <text evidence="2 10">Belongs to the CobT family.</text>
</comment>